<evidence type="ECO:0000256" key="1">
    <source>
        <dbReference type="ARBA" id="ARBA00005915"/>
    </source>
</evidence>
<gene>
    <name evidence="9" type="primary">recJ</name>
    <name evidence="9" type="ORF">G3M70_08640</name>
</gene>
<evidence type="ECO:0000256" key="4">
    <source>
        <dbReference type="ARBA" id="ARBA00022801"/>
    </source>
</evidence>
<organism evidence="9 10">
    <name type="scientific">Candidatus Nitronauta litoralis</name>
    <dbReference type="NCBI Taxonomy" id="2705533"/>
    <lineage>
        <taxon>Bacteria</taxon>
        <taxon>Pseudomonadati</taxon>
        <taxon>Nitrospinota/Tectimicrobiota group</taxon>
        <taxon>Nitrospinota</taxon>
        <taxon>Nitrospinia</taxon>
        <taxon>Nitrospinales</taxon>
        <taxon>Nitrospinaceae</taxon>
        <taxon>Candidatus Nitronauta</taxon>
    </lineage>
</organism>
<evidence type="ECO:0000256" key="2">
    <source>
        <dbReference type="ARBA" id="ARBA00019841"/>
    </source>
</evidence>
<reference evidence="9 10" key="1">
    <citation type="submission" date="2020-02" db="EMBL/GenBank/DDBJ databases">
        <title>Genomic and physiological characterization of two novel Nitrospinaceae genera.</title>
        <authorList>
            <person name="Mueller A.J."/>
            <person name="Jung M.-Y."/>
            <person name="Strachan C.R."/>
            <person name="Herbold C.W."/>
            <person name="Kirkegaard R.H."/>
            <person name="Daims H."/>
        </authorList>
    </citation>
    <scope>NUCLEOTIDE SEQUENCE [LARGE SCALE GENOMIC DNA]</scope>
    <source>
        <strain evidence="9">EB</strain>
    </source>
</reference>
<protein>
    <recommendedName>
        <fullName evidence="2">Single-stranded-DNA-specific exonuclease RecJ</fullName>
    </recommendedName>
</protein>
<dbReference type="NCBIfam" id="TIGR00644">
    <property type="entry name" value="recJ"/>
    <property type="match status" value="1"/>
</dbReference>
<dbReference type="Proteomes" id="UP000594688">
    <property type="component" value="Chromosome"/>
</dbReference>
<dbReference type="Pfam" id="PF17768">
    <property type="entry name" value="RecJ_OB"/>
    <property type="match status" value="1"/>
</dbReference>
<comment type="similarity">
    <text evidence="1">Belongs to the RecJ family.</text>
</comment>
<keyword evidence="3" id="KW-0540">Nuclease</keyword>
<feature type="domain" description="DDH" evidence="6">
    <location>
        <begin position="93"/>
        <end position="250"/>
    </location>
</feature>
<dbReference type="GO" id="GO:0006281">
    <property type="term" value="P:DNA repair"/>
    <property type="evidence" value="ECO:0007669"/>
    <property type="project" value="InterPro"/>
</dbReference>
<dbReference type="KEGG" id="nli:G3M70_08640"/>
<evidence type="ECO:0000259" key="8">
    <source>
        <dbReference type="Pfam" id="PF17768"/>
    </source>
</evidence>
<evidence type="ECO:0000256" key="5">
    <source>
        <dbReference type="ARBA" id="ARBA00022839"/>
    </source>
</evidence>
<evidence type="ECO:0000313" key="10">
    <source>
        <dbReference type="Proteomes" id="UP000594688"/>
    </source>
</evidence>
<dbReference type="PANTHER" id="PTHR30255:SF2">
    <property type="entry name" value="SINGLE-STRANDED-DNA-SPECIFIC EXONUCLEASE RECJ"/>
    <property type="match status" value="1"/>
</dbReference>
<accession>A0A7T0G0K4</accession>
<dbReference type="SUPFAM" id="SSF64182">
    <property type="entry name" value="DHH phosphoesterases"/>
    <property type="match status" value="1"/>
</dbReference>
<evidence type="ECO:0000259" key="6">
    <source>
        <dbReference type="Pfam" id="PF01368"/>
    </source>
</evidence>
<evidence type="ECO:0000259" key="7">
    <source>
        <dbReference type="Pfam" id="PF02272"/>
    </source>
</evidence>
<dbReference type="Gene3D" id="3.90.1640.30">
    <property type="match status" value="1"/>
</dbReference>
<proteinExistence type="inferred from homology"/>
<keyword evidence="5 9" id="KW-0269">Exonuclease</keyword>
<dbReference type="PANTHER" id="PTHR30255">
    <property type="entry name" value="SINGLE-STRANDED-DNA-SPECIFIC EXONUCLEASE RECJ"/>
    <property type="match status" value="1"/>
</dbReference>
<dbReference type="EMBL" id="CP048685">
    <property type="protein sequence ID" value="QPJ61936.1"/>
    <property type="molecule type" value="Genomic_DNA"/>
</dbReference>
<dbReference type="InterPro" id="IPR001667">
    <property type="entry name" value="DDH_dom"/>
</dbReference>
<dbReference type="InterPro" id="IPR051673">
    <property type="entry name" value="SSDNA_exonuclease_RecJ"/>
</dbReference>
<dbReference type="InterPro" id="IPR003156">
    <property type="entry name" value="DHHA1_dom"/>
</dbReference>
<dbReference type="InterPro" id="IPR041122">
    <property type="entry name" value="RecJ_OB"/>
</dbReference>
<keyword evidence="4" id="KW-0378">Hydrolase</keyword>
<dbReference type="Gene3D" id="3.10.310.30">
    <property type="match status" value="1"/>
</dbReference>
<evidence type="ECO:0000256" key="3">
    <source>
        <dbReference type="ARBA" id="ARBA00022722"/>
    </source>
</evidence>
<dbReference type="InterPro" id="IPR038763">
    <property type="entry name" value="DHH_sf"/>
</dbReference>
<feature type="domain" description="DHHA1" evidence="7">
    <location>
        <begin position="369"/>
        <end position="460"/>
    </location>
</feature>
<feature type="domain" description="RecJ OB" evidence="8">
    <location>
        <begin position="478"/>
        <end position="583"/>
    </location>
</feature>
<dbReference type="Pfam" id="PF01368">
    <property type="entry name" value="DHH"/>
    <property type="match status" value="1"/>
</dbReference>
<dbReference type="AlphaFoldDB" id="A0A7T0G0K4"/>
<name>A0A7T0G0K4_9BACT</name>
<dbReference type="GO" id="GO:0006310">
    <property type="term" value="P:DNA recombination"/>
    <property type="evidence" value="ECO:0007669"/>
    <property type="project" value="InterPro"/>
</dbReference>
<sequence length="586" mass="64686">MPDSKITEPDSLSRLNKRWCQNPVDAKAAASLEEALRVSRTLAHLLAGRGLAEIEVARFFLDASLDNLHDPFLMTGMQQAAERVCQAVNAGEQITVFGDYDVDGVTSAALMVHFFRELGAPIDYYLPDRKQEGYGVNNAALKEIKDRGSGLVITADCGITAVKETEYANGLGLDVIITDHHQVGDEGLPPAIAVLNPHQPDCTYPFKFLSGVGIVFKLAAAIRRALHEKGWEKDRLPNLKQHLDLFTLGTIADLAPLTGENHVLTVHGLEAVRTTQKPGLVALKSVSGCSGRIDAFSIGFGLGPRLNAAGRMGKADTGFHLLVADDLNAAMEQAKGLDDINTKRKETQGWVLKEAEYLVEREVDLERDRVLVLASENFHPGVIGIVASKLVDQYHRPVVMIAIDDKGIGKGSARSIKTFNLHRAFGECQEHVIQFGGHAYAAGLTIEQERIDNFRQAINSVGHRILSEHHLIPEISWDIELELSQIDWKFYKEVSKLEPFGQLNPSPIFISKSVTLKDFRKIGKEKNHVRFKVTQGKSRIEVIGFLMAHAFAGLKDGDTLDIVYQLHRNDFSGSAKLELKLLDFRV</sequence>
<dbReference type="InterPro" id="IPR004610">
    <property type="entry name" value="RecJ"/>
</dbReference>
<dbReference type="GO" id="GO:0008409">
    <property type="term" value="F:5'-3' exonuclease activity"/>
    <property type="evidence" value="ECO:0007669"/>
    <property type="project" value="InterPro"/>
</dbReference>
<evidence type="ECO:0000313" key="9">
    <source>
        <dbReference type="EMBL" id="QPJ61936.1"/>
    </source>
</evidence>
<dbReference type="Pfam" id="PF02272">
    <property type="entry name" value="DHHA1"/>
    <property type="match status" value="1"/>
</dbReference>
<dbReference type="GO" id="GO:0003676">
    <property type="term" value="F:nucleic acid binding"/>
    <property type="evidence" value="ECO:0007669"/>
    <property type="project" value="InterPro"/>
</dbReference>